<dbReference type="EMBL" id="WOTB01000024">
    <property type="protein sequence ID" value="NHN86001.1"/>
    <property type="molecule type" value="Genomic_DNA"/>
</dbReference>
<keyword evidence="2" id="KW-1185">Reference proteome</keyword>
<evidence type="ECO:0000313" key="1">
    <source>
        <dbReference type="EMBL" id="NHN86001.1"/>
    </source>
</evidence>
<gene>
    <name evidence="1" type="ORF">GOB93_15325</name>
</gene>
<proteinExistence type="predicted"/>
<protein>
    <recommendedName>
        <fullName evidence="3">HTH cro/C1-type domain-containing protein</fullName>
    </recommendedName>
</protein>
<reference evidence="1 2" key="1">
    <citation type="journal article" date="2020" name="Int. J. Syst. Evol. Microbiol.">
        <title>Novel acetic acid bacteria from cider fermentations: Acetobacter conturbans sp. nov. and Acetobacter fallax sp. nov.</title>
        <authorList>
            <person name="Sombolestani A.S."/>
            <person name="Cleenwerck I."/>
            <person name="Cnockaert M."/>
            <person name="Borremans W."/>
            <person name="Wieme A.D."/>
            <person name="De Vuyst L."/>
            <person name="Vandamme P."/>
        </authorList>
    </citation>
    <scope>NUCLEOTIDE SEQUENCE [LARGE SCALE GENOMIC DNA]</scope>
    <source>
        <strain evidence="1 2">LMG 30640</strain>
    </source>
</reference>
<sequence length="255" mass="27540">MASESPGGSRYYGQQARAVWDTIELIAAERGLSASGLARAAGLDPTALNPSRRVTSDGKLRLPRMETLLHLLDAAGVSFQTFASLLDTGQAIPAAASALHSFSATPAIADAAVIRMIRFSRLNQPDLFDRAFLPAGRIAGDRWNEIDSPLRRTGPHDYAIRLDSDAYEPVFRHGSLLLLAPDAAIRTGDRVLVHAPGRSDRPARQRRSFPPPMLAAVMDWAPDLKTVIPLAGSENVALSPHDDQVIAHRIICTTL</sequence>
<dbReference type="Proteomes" id="UP000635278">
    <property type="component" value="Unassembled WGS sequence"/>
</dbReference>
<evidence type="ECO:0008006" key="3">
    <source>
        <dbReference type="Google" id="ProtNLM"/>
    </source>
</evidence>
<comment type="caution">
    <text evidence="1">The sequence shown here is derived from an EMBL/GenBank/DDBJ whole genome shotgun (WGS) entry which is preliminary data.</text>
</comment>
<dbReference type="RefSeq" id="WP_173584392.1">
    <property type="nucleotide sequence ID" value="NZ_WOTB01000024.1"/>
</dbReference>
<name>A0ABX0JU01_9PROT</name>
<accession>A0ABX0JU01</accession>
<evidence type="ECO:0000313" key="2">
    <source>
        <dbReference type="Proteomes" id="UP000635278"/>
    </source>
</evidence>
<organism evidence="1 2">
    <name type="scientific">Acetobacter musti</name>
    <dbReference type="NCBI Taxonomy" id="864732"/>
    <lineage>
        <taxon>Bacteria</taxon>
        <taxon>Pseudomonadati</taxon>
        <taxon>Pseudomonadota</taxon>
        <taxon>Alphaproteobacteria</taxon>
        <taxon>Acetobacterales</taxon>
        <taxon>Acetobacteraceae</taxon>
        <taxon>Acetobacter</taxon>
    </lineage>
</organism>